<gene>
    <name evidence="2" type="ORF">BISU_1524</name>
</gene>
<evidence type="ECO:0000256" key="1">
    <source>
        <dbReference type="SAM" id="Phobius"/>
    </source>
</evidence>
<keyword evidence="3" id="KW-1185">Reference proteome</keyword>
<dbReference type="RefSeq" id="WP_024463728.1">
    <property type="nucleotide sequence ID" value="NZ_CP062939.1"/>
</dbReference>
<dbReference type="Proteomes" id="UP000029055">
    <property type="component" value="Unassembled WGS sequence"/>
</dbReference>
<accession>A0A087EB45</accession>
<proteinExistence type="predicted"/>
<comment type="caution">
    <text evidence="2">The sequence shown here is derived from an EMBL/GenBank/DDBJ whole genome shotgun (WGS) entry which is preliminary data.</text>
</comment>
<name>A0A087EB45_9BIFI</name>
<keyword evidence="1" id="KW-0472">Membrane</keyword>
<dbReference type="eggNOG" id="ENOG5031KGE">
    <property type="taxonomic scope" value="Bacteria"/>
</dbReference>
<evidence type="ECO:0008006" key="4">
    <source>
        <dbReference type="Google" id="ProtNLM"/>
    </source>
</evidence>
<evidence type="ECO:0000313" key="3">
    <source>
        <dbReference type="Proteomes" id="UP000029055"/>
    </source>
</evidence>
<feature type="transmembrane region" description="Helical" evidence="1">
    <location>
        <begin position="20"/>
        <end position="45"/>
    </location>
</feature>
<protein>
    <recommendedName>
        <fullName evidence="4">DUF4381 domain-containing protein</fullName>
    </recommendedName>
</protein>
<evidence type="ECO:0000313" key="2">
    <source>
        <dbReference type="EMBL" id="KFJ04996.1"/>
    </source>
</evidence>
<dbReference type="EMBL" id="JGZR01000002">
    <property type="protein sequence ID" value="KFJ04996.1"/>
    <property type="molecule type" value="Genomic_DNA"/>
</dbReference>
<keyword evidence="1" id="KW-1133">Transmembrane helix</keyword>
<dbReference type="STRING" id="77635.BISU_1524"/>
<keyword evidence="1" id="KW-0812">Transmembrane</keyword>
<reference evidence="2 3" key="1">
    <citation type="submission" date="2014-03" db="EMBL/GenBank/DDBJ databases">
        <title>Genomics of Bifidobacteria.</title>
        <authorList>
            <person name="Ventura M."/>
            <person name="Milani C."/>
            <person name="Lugli G.A."/>
        </authorList>
    </citation>
    <scope>NUCLEOTIDE SEQUENCE [LARGE SCALE GENOMIC DNA]</scope>
    <source>
        <strain evidence="2 3">LMG 11597</strain>
    </source>
</reference>
<dbReference type="AlphaFoldDB" id="A0A087EB45"/>
<organism evidence="2 3">
    <name type="scientific">Bifidobacterium subtile</name>
    <dbReference type="NCBI Taxonomy" id="77635"/>
    <lineage>
        <taxon>Bacteria</taxon>
        <taxon>Bacillati</taxon>
        <taxon>Actinomycetota</taxon>
        <taxon>Actinomycetes</taxon>
        <taxon>Bifidobacteriales</taxon>
        <taxon>Bifidobacteriaceae</taxon>
        <taxon>Bifidobacterium</taxon>
    </lineage>
</organism>
<sequence>MRLNALNHEDLKPLEQLPLYGPLLIVLAASLALAIVAIVLAVLLSRPRRVEKQARTLGAHSPASGKSVWHGRINEVLARHQRGELARDESFDELARIARDYASTASGSDMSTQTLLDLNRGTRTDMNRRGLDLLRQTIAALYPPQFADDALNAQARDTSVEQACAWVSRLVERWR</sequence>
<dbReference type="OrthoDB" id="3240329at2"/>